<proteinExistence type="predicted"/>
<name>A0A8D9G4A9_BRACM</name>
<dbReference type="Proteomes" id="UP000694005">
    <property type="component" value="Chromosome A06"/>
</dbReference>
<evidence type="ECO:0000313" key="2">
    <source>
        <dbReference type="Proteomes" id="UP000694005"/>
    </source>
</evidence>
<accession>A0A8D9G4A9</accession>
<protein>
    <submittedName>
        <fullName evidence="1">Uncharacterized protein</fullName>
    </submittedName>
</protein>
<evidence type="ECO:0000313" key="1">
    <source>
        <dbReference type="EMBL" id="CAG7868603.1"/>
    </source>
</evidence>
<dbReference type="EMBL" id="LS974622">
    <property type="protein sequence ID" value="CAG7868603.1"/>
    <property type="molecule type" value="Genomic_DNA"/>
</dbReference>
<dbReference type="Gramene" id="A06p08430.2_BraZ1">
    <property type="protein sequence ID" value="A06p08430.2_BraZ1.CDS.1"/>
    <property type="gene ID" value="A06g08430.2_BraZ1"/>
</dbReference>
<organism evidence="1 2">
    <name type="scientific">Brassica campestris</name>
    <name type="common">Field mustard</name>
    <dbReference type="NCBI Taxonomy" id="3711"/>
    <lineage>
        <taxon>Eukaryota</taxon>
        <taxon>Viridiplantae</taxon>
        <taxon>Streptophyta</taxon>
        <taxon>Embryophyta</taxon>
        <taxon>Tracheophyta</taxon>
        <taxon>Spermatophyta</taxon>
        <taxon>Magnoliopsida</taxon>
        <taxon>eudicotyledons</taxon>
        <taxon>Gunneridae</taxon>
        <taxon>Pentapetalae</taxon>
        <taxon>rosids</taxon>
        <taxon>malvids</taxon>
        <taxon>Brassicales</taxon>
        <taxon>Brassicaceae</taxon>
        <taxon>Brassiceae</taxon>
        <taxon>Brassica</taxon>
    </lineage>
</organism>
<sequence>MSEQFVTVFFFKLKNKPLIFVTAIPHHLTQIICFRREPNTITQSGINFQNLGNAPSWF</sequence>
<reference evidence="1 2" key="1">
    <citation type="submission" date="2021-07" db="EMBL/GenBank/DDBJ databases">
        <authorList>
            <consortium name="Genoscope - CEA"/>
            <person name="William W."/>
        </authorList>
    </citation>
    <scope>NUCLEOTIDE SEQUENCE [LARGE SCALE GENOMIC DNA]</scope>
</reference>
<gene>
    <name evidence="1" type="ORF">BRAPAZ1V2_A06P08430.2</name>
</gene>
<dbReference type="AlphaFoldDB" id="A0A8D9G4A9"/>